<protein>
    <recommendedName>
        <fullName evidence="5 6">Large ribosomal subunit protein uL13</fullName>
    </recommendedName>
</protein>
<dbReference type="HAMAP" id="MF_01366">
    <property type="entry name" value="Ribosomal_uL13"/>
    <property type="match status" value="1"/>
</dbReference>
<dbReference type="GO" id="GO:0003735">
    <property type="term" value="F:structural constituent of ribosome"/>
    <property type="evidence" value="ECO:0007669"/>
    <property type="project" value="InterPro"/>
</dbReference>
<accession>A0A932GRK9</accession>
<evidence type="ECO:0000256" key="6">
    <source>
        <dbReference type="HAMAP-Rule" id="MF_01366"/>
    </source>
</evidence>
<evidence type="ECO:0000313" key="7">
    <source>
        <dbReference type="EMBL" id="MBI3016086.1"/>
    </source>
</evidence>
<reference evidence="7" key="1">
    <citation type="submission" date="2020-07" db="EMBL/GenBank/DDBJ databases">
        <title>Huge and variable diversity of episymbiotic CPR bacteria and DPANN archaea in groundwater ecosystems.</title>
        <authorList>
            <person name="He C.Y."/>
            <person name="Keren R."/>
            <person name="Whittaker M."/>
            <person name="Farag I.F."/>
            <person name="Doudna J."/>
            <person name="Cate J.H.D."/>
            <person name="Banfield J.F."/>
        </authorList>
    </citation>
    <scope>NUCLEOTIDE SEQUENCE</scope>
    <source>
        <strain evidence="7">NC_groundwater_717_Ag_S-0.2um_59_8</strain>
    </source>
</reference>
<dbReference type="GO" id="GO:0006412">
    <property type="term" value="P:translation"/>
    <property type="evidence" value="ECO:0007669"/>
    <property type="project" value="UniProtKB-UniRule"/>
</dbReference>
<dbReference type="Gene3D" id="3.90.1180.10">
    <property type="entry name" value="Ribosomal protein L13"/>
    <property type="match status" value="1"/>
</dbReference>
<keyword evidence="4 6" id="KW-0687">Ribonucleoprotein</keyword>
<evidence type="ECO:0000256" key="5">
    <source>
        <dbReference type="ARBA" id="ARBA00035201"/>
    </source>
</evidence>
<comment type="function">
    <text evidence="6">This protein is one of the early assembly proteins of the 50S ribosomal subunit, although it is not seen to bind rRNA by itself. It is important during the early stages of 50S assembly.</text>
</comment>
<dbReference type="FunFam" id="3.90.1180.10:FF:000001">
    <property type="entry name" value="50S ribosomal protein L13"/>
    <property type="match status" value="1"/>
</dbReference>
<dbReference type="Proteomes" id="UP000741360">
    <property type="component" value="Unassembled WGS sequence"/>
</dbReference>
<evidence type="ECO:0000256" key="4">
    <source>
        <dbReference type="ARBA" id="ARBA00023274"/>
    </source>
</evidence>
<dbReference type="GO" id="GO:0003729">
    <property type="term" value="F:mRNA binding"/>
    <property type="evidence" value="ECO:0007669"/>
    <property type="project" value="TreeGrafter"/>
</dbReference>
<dbReference type="AlphaFoldDB" id="A0A932GRK9"/>
<dbReference type="SUPFAM" id="SSF52161">
    <property type="entry name" value="Ribosomal protein L13"/>
    <property type="match status" value="1"/>
</dbReference>
<evidence type="ECO:0000313" key="8">
    <source>
        <dbReference type="Proteomes" id="UP000741360"/>
    </source>
</evidence>
<keyword evidence="3 6" id="KW-0689">Ribosomal protein</keyword>
<evidence type="ECO:0000256" key="1">
    <source>
        <dbReference type="ARBA" id="ARBA00006227"/>
    </source>
</evidence>
<dbReference type="EMBL" id="JACPSX010000261">
    <property type="protein sequence ID" value="MBI3016086.1"/>
    <property type="molecule type" value="Genomic_DNA"/>
</dbReference>
<dbReference type="PANTHER" id="PTHR11545:SF2">
    <property type="entry name" value="LARGE RIBOSOMAL SUBUNIT PROTEIN UL13M"/>
    <property type="match status" value="1"/>
</dbReference>
<dbReference type="InterPro" id="IPR005822">
    <property type="entry name" value="Ribosomal_uL13"/>
</dbReference>
<organism evidence="7 8">
    <name type="scientific">Tectimicrobiota bacterium</name>
    <dbReference type="NCBI Taxonomy" id="2528274"/>
    <lineage>
        <taxon>Bacteria</taxon>
        <taxon>Pseudomonadati</taxon>
        <taxon>Nitrospinota/Tectimicrobiota group</taxon>
        <taxon>Candidatus Tectimicrobiota</taxon>
    </lineage>
</organism>
<dbReference type="NCBIfam" id="TIGR01066">
    <property type="entry name" value="rplM_bact"/>
    <property type="match status" value="1"/>
</dbReference>
<gene>
    <name evidence="6 7" type="primary">rplM</name>
    <name evidence="7" type="ORF">HYY65_13735</name>
</gene>
<evidence type="ECO:0000256" key="2">
    <source>
        <dbReference type="ARBA" id="ARBA00011838"/>
    </source>
</evidence>
<dbReference type="CDD" id="cd00392">
    <property type="entry name" value="Ribosomal_L13"/>
    <property type="match status" value="1"/>
</dbReference>
<dbReference type="PIRSF" id="PIRSF002181">
    <property type="entry name" value="Ribosomal_L13"/>
    <property type="match status" value="1"/>
</dbReference>
<comment type="caution">
    <text evidence="7">The sequence shown here is derived from an EMBL/GenBank/DDBJ whole genome shotgun (WGS) entry which is preliminary data.</text>
</comment>
<dbReference type="InterPro" id="IPR005823">
    <property type="entry name" value="Ribosomal_uL13_bac-type"/>
</dbReference>
<comment type="subunit">
    <text evidence="2 6">Part of the 50S ribosomal subunit.</text>
</comment>
<name>A0A932GRK9_UNCTE</name>
<sequence>MRGTLTPNLAEIAKKWYLVDARGKVLGRLASEVARILRGKNKPAFTPHLDTGDHVIVVNAAQVVLTGKKLQDKKYIRHSRYPGGLHSESAAEVLAAKPERIIENAVRGMLPKNRLGRQLIGKLKVYPAAEHPHQAQKPETVEL</sequence>
<dbReference type="GO" id="GO:0022625">
    <property type="term" value="C:cytosolic large ribosomal subunit"/>
    <property type="evidence" value="ECO:0007669"/>
    <property type="project" value="TreeGrafter"/>
</dbReference>
<evidence type="ECO:0000256" key="3">
    <source>
        <dbReference type="ARBA" id="ARBA00022980"/>
    </source>
</evidence>
<proteinExistence type="inferred from homology"/>
<comment type="similarity">
    <text evidence="1 6">Belongs to the universal ribosomal protein uL13 family.</text>
</comment>
<dbReference type="InterPro" id="IPR036899">
    <property type="entry name" value="Ribosomal_uL13_sf"/>
</dbReference>
<dbReference type="Pfam" id="PF00572">
    <property type="entry name" value="Ribosomal_L13"/>
    <property type="match status" value="1"/>
</dbReference>
<dbReference type="PANTHER" id="PTHR11545">
    <property type="entry name" value="RIBOSOMAL PROTEIN L13"/>
    <property type="match status" value="1"/>
</dbReference>
<dbReference type="GO" id="GO:0017148">
    <property type="term" value="P:negative regulation of translation"/>
    <property type="evidence" value="ECO:0007669"/>
    <property type="project" value="TreeGrafter"/>
</dbReference>